<keyword evidence="1" id="KW-0472">Membrane</keyword>
<evidence type="ECO:0000313" key="3">
    <source>
        <dbReference type="Proteomes" id="UP000002748"/>
    </source>
</evidence>
<dbReference type="VEuPathDB" id="FungiDB:A1Q1_01545"/>
<gene>
    <name evidence="2" type="ORF">A1Q1_01545</name>
</gene>
<name>J5QVL8_TRIAS</name>
<keyword evidence="1" id="KW-0812">Transmembrane</keyword>
<dbReference type="KEGG" id="tasa:A1Q1_01545"/>
<dbReference type="EMBL" id="ALBS01000173">
    <property type="protein sequence ID" value="EJT49343.1"/>
    <property type="molecule type" value="Genomic_DNA"/>
</dbReference>
<evidence type="ECO:0000256" key="1">
    <source>
        <dbReference type="SAM" id="Phobius"/>
    </source>
</evidence>
<dbReference type="AlphaFoldDB" id="J5QVL8"/>
<comment type="caution">
    <text evidence="2">The sequence shown here is derived from an EMBL/GenBank/DDBJ whole genome shotgun (WGS) entry which is preliminary data.</text>
</comment>
<organism evidence="2 3">
    <name type="scientific">Trichosporon asahii var. asahii (strain ATCC 90039 / CBS 2479 / JCM 2466 / KCTC 7840 / NBRC 103889/ NCYC 2677 / UAMH 7654)</name>
    <name type="common">Yeast</name>
    <dbReference type="NCBI Taxonomy" id="1186058"/>
    <lineage>
        <taxon>Eukaryota</taxon>
        <taxon>Fungi</taxon>
        <taxon>Dikarya</taxon>
        <taxon>Basidiomycota</taxon>
        <taxon>Agaricomycotina</taxon>
        <taxon>Tremellomycetes</taxon>
        <taxon>Trichosporonales</taxon>
        <taxon>Trichosporonaceae</taxon>
        <taxon>Trichosporon</taxon>
    </lineage>
</organism>
<feature type="transmembrane region" description="Helical" evidence="1">
    <location>
        <begin position="31"/>
        <end position="53"/>
    </location>
</feature>
<proteinExistence type="predicted"/>
<protein>
    <submittedName>
        <fullName evidence="2">Uncharacterized protein</fullName>
    </submittedName>
</protein>
<accession>J5QVL8</accession>
<sequence length="132" mass="15221">MGVIQLEKRYTDVEPYYYEPWWERTSEATRIGIYVAIVILIAIAAGCIAWWIMLNRRRSSAPYTPQPAYTGTRPNVHVSPWNEQGYTTLNGSKESLDGYNVPKPPPRAYSYAEPDGIQKDEIRAVLYKYDKN</sequence>
<reference evidence="2 3" key="1">
    <citation type="journal article" date="2012" name="Eukaryot. Cell">
        <title>Draft genome sequence of CBS 2479, the standard type strain of Trichosporon asahii.</title>
        <authorList>
            <person name="Yang R.Y."/>
            <person name="Li H.T."/>
            <person name="Zhu H."/>
            <person name="Zhou G.P."/>
            <person name="Wang M."/>
            <person name="Wang L."/>
        </authorList>
    </citation>
    <scope>NUCLEOTIDE SEQUENCE [LARGE SCALE GENOMIC DNA]</scope>
    <source>
        <strain evidence="3">ATCC 90039 / CBS 2479 / JCM 2466 / KCTC 7840 / NCYC 2677 / UAMH 7654</strain>
    </source>
</reference>
<dbReference type="GeneID" id="25985059"/>
<dbReference type="RefSeq" id="XP_014180059.1">
    <property type="nucleotide sequence ID" value="XM_014324584.1"/>
</dbReference>
<evidence type="ECO:0000313" key="2">
    <source>
        <dbReference type="EMBL" id="EJT49343.1"/>
    </source>
</evidence>
<dbReference type="Proteomes" id="UP000002748">
    <property type="component" value="Unassembled WGS sequence"/>
</dbReference>
<dbReference type="HOGENOM" id="CLU_1918546_0_0_1"/>
<keyword evidence="1" id="KW-1133">Transmembrane helix</keyword>